<comment type="caution">
    <text evidence="1">The sequence shown here is derived from an EMBL/GenBank/DDBJ whole genome shotgun (WGS) entry which is preliminary data.</text>
</comment>
<dbReference type="EMBL" id="VCGU01000001">
    <property type="protein sequence ID" value="TRY80919.1"/>
    <property type="molecule type" value="Genomic_DNA"/>
</dbReference>
<dbReference type="AlphaFoldDB" id="A0A553PTB3"/>
<keyword evidence="2" id="KW-1185">Reference proteome</keyword>
<reference evidence="1 2" key="1">
    <citation type="journal article" date="2018" name="Nat. Ecol. Evol.">
        <title>Genomic signatures of mitonuclear coevolution across populations of Tigriopus californicus.</title>
        <authorList>
            <person name="Barreto F.S."/>
            <person name="Watson E.T."/>
            <person name="Lima T.G."/>
            <person name="Willett C.S."/>
            <person name="Edmands S."/>
            <person name="Li W."/>
            <person name="Burton R.S."/>
        </authorList>
    </citation>
    <scope>NUCLEOTIDE SEQUENCE [LARGE SCALE GENOMIC DNA]</scope>
    <source>
        <strain evidence="1 2">San Diego</strain>
    </source>
</reference>
<accession>A0A553PTB3</accession>
<sequence>MESVSVDLFDLSGKIFLVMVDRYSGLAEAAVKSIKMLLRKLGATENAAFREALLQWKCTPRADGFSPAFGFFGRNLKNRLPSALPLTFASNEKHASFDATQRLICAKRPSTFKILWKSHGPHLLPEWNQNQRQGVHTGLSLRMVRDDIDEIAATYVPQILQTKQIYLHRPQKYQPLLPVPLLLLIEVTASGKSMFILRFRNITVLAFTSHCLYFM</sequence>
<dbReference type="Proteomes" id="UP000318571">
    <property type="component" value="Chromosome 12"/>
</dbReference>
<gene>
    <name evidence="1" type="ORF">TCAL_15540</name>
</gene>
<name>A0A553PTB3_TIGCA</name>
<evidence type="ECO:0000313" key="1">
    <source>
        <dbReference type="EMBL" id="TRY80919.1"/>
    </source>
</evidence>
<proteinExistence type="predicted"/>
<protein>
    <submittedName>
        <fullName evidence="1">Uncharacterized protein</fullName>
    </submittedName>
</protein>
<organism evidence="1 2">
    <name type="scientific">Tigriopus californicus</name>
    <name type="common">Marine copepod</name>
    <dbReference type="NCBI Taxonomy" id="6832"/>
    <lineage>
        <taxon>Eukaryota</taxon>
        <taxon>Metazoa</taxon>
        <taxon>Ecdysozoa</taxon>
        <taxon>Arthropoda</taxon>
        <taxon>Crustacea</taxon>
        <taxon>Multicrustacea</taxon>
        <taxon>Hexanauplia</taxon>
        <taxon>Copepoda</taxon>
        <taxon>Harpacticoida</taxon>
        <taxon>Harpacticidae</taxon>
        <taxon>Tigriopus</taxon>
    </lineage>
</organism>
<evidence type="ECO:0000313" key="2">
    <source>
        <dbReference type="Proteomes" id="UP000318571"/>
    </source>
</evidence>